<evidence type="ECO:0000313" key="4">
    <source>
        <dbReference type="Proteomes" id="UP000603453"/>
    </source>
</evidence>
<dbReference type="SMART" id="SM00721">
    <property type="entry name" value="BAR"/>
    <property type="match status" value="1"/>
</dbReference>
<evidence type="ECO:0000259" key="2">
    <source>
        <dbReference type="SMART" id="SM00721"/>
    </source>
</evidence>
<dbReference type="Pfam" id="PF10455">
    <property type="entry name" value="BAR_2"/>
    <property type="match status" value="1"/>
</dbReference>
<gene>
    <name evidence="3" type="ORF">INT47_013102</name>
</gene>
<name>A0A8H7R3F8_9FUNG</name>
<proteinExistence type="predicted"/>
<dbReference type="InterPro" id="IPR004148">
    <property type="entry name" value="BAR_dom"/>
</dbReference>
<dbReference type="SUPFAM" id="SSF103657">
    <property type="entry name" value="BAR/IMD domain-like"/>
    <property type="match status" value="1"/>
</dbReference>
<evidence type="ECO:0000313" key="3">
    <source>
        <dbReference type="EMBL" id="KAG2202486.1"/>
    </source>
</evidence>
<dbReference type="Gene3D" id="1.20.1270.60">
    <property type="entry name" value="Arfaptin homology (AH) domain/BAR domain"/>
    <property type="match status" value="1"/>
</dbReference>
<dbReference type="InterPro" id="IPR018859">
    <property type="entry name" value="BAR_dom-cont"/>
</dbReference>
<dbReference type="Proteomes" id="UP000603453">
    <property type="component" value="Unassembled WGS sequence"/>
</dbReference>
<protein>
    <recommendedName>
        <fullName evidence="2">BAR domain-containing protein</fullName>
    </recommendedName>
</protein>
<comment type="caution">
    <text evidence="3">The sequence shown here is derived from an EMBL/GenBank/DDBJ whole genome shotgun (WGS) entry which is preliminary data.</text>
</comment>
<feature type="region of interest" description="Disordered" evidence="1">
    <location>
        <begin position="250"/>
        <end position="270"/>
    </location>
</feature>
<accession>A0A8H7R3F8</accession>
<dbReference type="EMBL" id="JAEPRD010000060">
    <property type="protein sequence ID" value="KAG2202486.1"/>
    <property type="molecule type" value="Genomic_DNA"/>
</dbReference>
<dbReference type="OrthoDB" id="5549748at2759"/>
<dbReference type="InterPro" id="IPR027267">
    <property type="entry name" value="AH/BAR_dom_sf"/>
</dbReference>
<sequence>MSNPNNHSPANAYATDEFTPDPYATADNSIVTDARVVDSTPVAITSNPPQVTDFPPAPPAPNNYVADTYVAPDTPLVHETKAIDTTPVSSFANPPVAEVREFKQSEPIVSVPETENAPPQQNTVHQEQPHSHTTPLVSSEDDDNNIPAVIFETISSKLNPIAQKFGKGVGQLRQYAEEKFGTAEGITELPQEYRDLEKRVDTLAQLHHNFLKVAKTYNTPAYDYPVQLQESLLGFTSTVSNQIQQLSKSVSDRAQTDAPNVPTVTKPDHPKTLSHALSRVALNGSDQFGRDEPLGIALGKFGVASEKLGNARLTMDHEIVAKFNTPMQVTLKTTIDGTMKARRQVQVKRLALDASKTHYRESSPGKLDAARLEVEQAEDEFVGAVEEATHAMKTLLADPETLRDLADFVQIQLSYFREAQDLFSGLAPELEQLRVEQEVLYRGTDE</sequence>
<dbReference type="AlphaFoldDB" id="A0A8H7R3F8"/>
<feature type="region of interest" description="Disordered" evidence="1">
    <location>
        <begin position="1"/>
        <end position="26"/>
    </location>
</feature>
<dbReference type="CDD" id="cd07600">
    <property type="entry name" value="BAR_Gvp36"/>
    <property type="match status" value="1"/>
</dbReference>
<feature type="domain" description="BAR" evidence="2">
    <location>
        <begin position="164"/>
        <end position="432"/>
    </location>
</feature>
<feature type="region of interest" description="Disordered" evidence="1">
    <location>
        <begin position="112"/>
        <end position="143"/>
    </location>
</feature>
<dbReference type="GO" id="GO:0005737">
    <property type="term" value="C:cytoplasm"/>
    <property type="evidence" value="ECO:0007669"/>
    <property type="project" value="InterPro"/>
</dbReference>
<keyword evidence="4" id="KW-1185">Reference proteome</keyword>
<evidence type="ECO:0000256" key="1">
    <source>
        <dbReference type="SAM" id="MobiDB-lite"/>
    </source>
</evidence>
<reference evidence="3" key="1">
    <citation type="submission" date="2020-12" db="EMBL/GenBank/DDBJ databases">
        <title>Metabolic potential, ecology and presence of endohyphal bacteria is reflected in genomic diversity of Mucoromycotina.</title>
        <authorList>
            <person name="Muszewska A."/>
            <person name="Okrasinska A."/>
            <person name="Steczkiewicz K."/>
            <person name="Drgas O."/>
            <person name="Orlowska M."/>
            <person name="Perlinska-Lenart U."/>
            <person name="Aleksandrzak-Piekarczyk T."/>
            <person name="Szatraj K."/>
            <person name="Zielenkiewicz U."/>
            <person name="Pilsyk S."/>
            <person name="Malc E."/>
            <person name="Mieczkowski P."/>
            <person name="Kruszewska J.S."/>
            <person name="Biernat P."/>
            <person name="Pawlowska J."/>
        </authorList>
    </citation>
    <scope>NUCLEOTIDE SEQUENCE</scope>
    <source>
        <strain evidence="3">WA0000017839</strain>
    </source>
</reference>
<feature type="compositionally biased region" description="Polar residues" evidence="1">
    <location>
        <begin position="117"/>
        <end position="137"/>
    </location>
</feature>
<organism evidence="3 4">
    <name type="scientific">Mucor saturninus</name>
    <dbReference type="NCBI Taxonomy" id="64648"/>
    <lineage>
        <taxon>Eukaryota</taxon>
        <taxon>Fungi</taxon>
        <taxon>Fungi incertae sedis</taxon>
        <taxon>Mucoromycota</taxon>
        <taxon>Mucoromycotina</taxon>
        <taxon>Mucoromycetes</taxon>
        <taxon>Mucorales</taxon>
        <taxon>Mucorineae</taxon>
        <taxon>Mucoraceae</taxon>
        <taxon>Mucor</taxon>
    </lineage>
</organism>